<evidence type="ECO:0000313" key="3">
    <source>
        <dbReference type="Proteomes" id="UP000038009"/>
    </source>
</evidence>
<feature type="region of interest" description="Disordered" evidence="1">
    <location>
        <begin position="1334"/>
        <end position="1380"/>
    </location>
</feature>
<organism evidence="2 3">
    <name type="scientific">Leptomonas seymouri</name>
    <dbReference type="NCBI Taxonomy" id="5684"/>
    <lineage>
        <taxon>Eukaryota</taxon>
        <taxon>Discoba</taxon>
        <taxon>Euglenozoa</taxon>
        <taxon>Kinetoplastea</taxon>
        <taxon>Metakinetoplastina</taxon>
        <taxon>Trypanosomatida</taxon>
        <taxon>Trypanosomatidae</taxon>
        <taxon>Leishmaniinae</taxon>
        <taxon>Leptomonas</taxon>
    </lineage>
</organism>
<dbReference type="OrthoDB" id="278691at2759"/>
<gene>
    <name evidence="2" type="ORF">ABL78_1958</name>
</gene>
<name>A0A0N1IM44_LEPSE</name>
<evidence type="ECO:0000256" key="1">
    <source>
        <dbReference type="SAM" id="MobiDB-lite"/>
    </source>
</evidence>
<feature type="compositionally biased region" description="Gly residues" evidence="1">
    <location>
        <begin position="1340"/>
        <end position="1356"/>
    </location>
</feature>
<dbReference type="EMBL" id="LJSK01000036">
    <property type="protein sequence ID" value="KPI88913.1"/>
    <property type="molecule type" value="Genomic_DNA"/>
</dbReference>
<evidence type="ECO:0000313" key="2">
    <source>
        <dbReference type="EMBL" id="KPI88913.1"/>
    </source>
</evidence>
<comment type="caution">
    <text evidence="2">The sequence shown here is derived from an EMBL/GenBank/DDBJ whole genome shotgun (WGS) entry which is preliminary data.</text>
</comment>
<dbReference type="OMA" id="HYEMNIN"/>
<dbReference type="VEuPathDB" id="TriTrypDB:Lsey_0036_0070"/>
<accession>A0A0N1IM44</accession>
<proteinExistence type="predicted"/>
<protein>
    <submittedName>
        <fullName evidence="2">Uncharacterized protein</fullName>
    </submittedName>
</protein>
<feature type="region of interest" description="Disordered" evidence="1">
    <location>
        <begin position="2123"/>
        <end position="2146"/>
    </location>
</feature>
<sequence>MTTDTSPVNHYLLFNRADEFGSDAKVDYALRHHRLFSSKGGAASVPMSLNAELDRRMLVRTLEELKRGVCYGDRAIPVTPSTGNTFNTNISGTSSPDYFMPSKFEAQGDGEVSNAFFDGTDDLDAKPWDNTASSRSSYWNWPMEVLYQSYHLWIALDYGRDVFCITRNGVVLVDRIPTVVATLLQVVETTLHAREQDVQQMRLFAEASIADEQTRARVLQQVWNPTVYVSVVLLNVPQGVQRAVPFEVAPPEARGNACRGGTKSYGCNCCEAACGGISSTCLRRQQPSTLLFPPEYRRFTALETEGGDLSRCSVVTLLSHSNARDLLDDGSFVERLRDLLTRYESAYRERSSPHEWPQSSLSASIEYLARAMPEASEECNTVVFISNVGTMTSSDTLTFLESMVRRKNLILSLVALNRVLIFDSPELSPLARFLSAVGGFAVSVDYWLALGAHRLNSEWCHKFGGARCLAQQVFVHLTNRFPVVIPGATRRDLLADTLCEPVVLYDGDHDLPDFVVEASMMELLSTTAALRFNEGWSVLIDCRCETSTASHLAARYDHDFHRGTISLHYEMNINQPAVYRRLLVSGTKALVDHFCKSRWDESSTSAVSEGNGHWLAYLTLLRRQVHLWMRAEQVLMLMVNVSPLQKTVCLIPNLQCFSGAEGVRAEWFNTATVVSMGVFFHFEHLSPSTLVAHSRAAGLSGASTESAARACLRSAMLRRHCLVGREEELTYLRVEKPLSTSCSSAPVGVRGSFSLVQFFPLYNTAVSNDFGLAGGFECRVSCLLCDHVQQRAVVQAVLTDIFEAVKERNAGASRKEKYLVVRASHHPENEQALQLVKASLSKRRMRLLTSYTEDNTRPCSAGDGSGNGVSCDSVSTRSSVLEQCSSYPMPVFPWSLLNALCFHWILGCSEYYPYLTEEAFSFFVTRRLHAGFVPLVYYTTSLKAVLVKRVGDPERRTDVCIFDVLEALPPTSPPSAASQISVRRLVTPFERAHTTVWVYTHDIQEDLHIATALFTSKAFSGNQPGDRRVLLRQMRERGYTPVTARVESLLFSLHPQYTEIVELRSPPSLGADGCVQLRDRLLNIVSCVGDRSAVVPTRALPAGYAQLISSGTKAVDLDTSVYISVMSPMRYHTILCVLMLESDTEEGTGRHTVKVALAALDQQLLEYTLTQQYQRSSSAYNDQMPMDAEGAVAAAATATAAAASAAAKSVMPECVADRAVVLSLRHLLTVFTSVYCARELLRLVRSAPDKEASATVAELASAYGHLGNYSAEMDATHLLHVVQWRYGAASGPGLTGKIQEVLSDIVAVHQRSFPTHPTLWVPLSKRERAALRAVREGPSAGEGSGKVGGKGGVGGDSGEDEDSGDNSDAEENVGGSCDGRGDRVRLDLLPVAVKICAVLHTAPSSTPARNADSEEADAAVQCRWISSATTASASTGNAARESTLRDSTLWSVPSVAVPAETCCLTDATAGPLPDRSTPPTRLILRAFVKTAPIDLLELCKDESFCPPQSAVRLTLRLLFYRFTAEEGPAMVSAANAASKSPSSSTPAAAPSHIAPSHPGAAEEAAGSALDQLFAQPAAMPWDRRRCDDVFHNCNDFGSLPEYVERSMRGITSKLAWRIATYCLRSAFCCASFARLQSLVLAGEASDTSGHVTSSPSARKAAGANALKRRDAMLSHAAPLCTYGVRDDAGLRDLLRVVVTPALLSSRRFILSTFPVEFTQQATTFRSVDPVAAAQDVFRRCVDEDWMWVLPTTHFSYIVVPNRRYFGERWVLVHVEMQLNHTINRASILCYDAEDNARQEAMRAHSRHLRSHIYGKITQVSQLHLLKQLRDTQNASGELIPPAWGDQFSQGSTPGGVYRSGNGGGSLRGNYAPRSYDQPSLSHAGGPSSFYLRGLNVLEIPIYYKLQHQCKKILSRIQTNSSRLELIAIYNRDQCFVVADDEEGDTFHYIRLVFVKDLANTVSVTTRSPQLTSTERCPQLVVQLFSATNNAKVQRPLQKLQDFCYFLAIQELQGHLNYVQHKMISFNDLVFLQNQRLEPVLVDLRSIFINTSITTREVAGEASSASASVACERARRVEMALSLLFLNLREYKFKPFGIQDEPTHATSNFVEHYNLEKCLNLEPSKEAGPNDSGAGADRSGGDAGGSGTRVRMWRFVKIVEGPTDVLVSCCLHVSPDYPEVIVLDRYLTKIPAERYINGDSENTILTHLNHCVEETVSQLRFFAFTAPRQPAYPLVCSTLRTATGDLLHISQAAFAKDSSMLRFHHFPLDDVNPTILPMLIDRLCGALASYAPTCFTYAVGHGVTKGVVHVPAFSWQWVEGIQNDPLADHLEFYITCGYTVMESPESSSGFPPTRVVPYVVPGVPITSITTGESQMSLLSEYHLCESGCPLLDYCIVASVSLVDGLSLAIANLRDTEYIVRLLGYVVQEMEEKSALMEDVLLQRMGYAVPSHFNEADLARNCCGDDTNVIRSKALRISSDVYRRRVNNVRFRIRPDPEKDEPLVIILEGLYNRGLIVNYAFAVEDAIKVLYDECPQYALQECVRILDELIKTRMLTEDAQSALKPQMSILSSLPHSEQLKTDVRTCRLTEMMGVPADALIACGYHRHILASHIIVEAQNARSGVAEVLEKCDALWRAGPQNNVLELAKAIVTLQLKSKEVFGARVPDFTLRRERWRHEDDVLDPTLPTQTQQNVSYSRSVDASLQTYMEHLRQLYPSMCVIDLDPNDPLTTADEVLLNRLRCRYGKVANEAGDVVLFSPHLYYAVIPFVDLLQCPGFDQRYRPLVEALGEEAVQSPITSSGLFITEVGFQVVHYALDFFVINGNDVSPGVTAKVAADFKQTLLFEGVLYDAAVRSLAQCMRAHSVVLSGQQTAHTAVTNLVKYHPFPPMHCGNIVAAYTITDPRVMRLKNLTPSGLASNGDLHVGADGVLYLSPQKHNLLQREQTNEMYTYSGLILWERAQLFVLLTNTKDVNKACRRSNQDLSQLVLTAKSLLLNQLLDSTQQERLDVAWRKFLSEGRLTSNGRGSAERELPSYDEFELLRGHSHKIVLHSYMPVLQMILEPMEWSGDSRLLQAVCGQLFPDHVLHVIARELGLREVQEGSASTPHTRRYDHHSSANLNSLLPRHSAVTRPPTVGGYDVHHLFMSQCTTGWFLITFASSKGEENGCFLAMECFSDPRQPFGASIVVEELSLYCKPSRALQQRRAMTYLREEEQVLVERFVRLINCSVWSSIVPCPSQFMV</sequence>
<feature type="compositionally biased region" description="Acidic residues" evidence="1">
    <location>
        <begin position="1357"/>
        <end position="1371"/>
    </location>
</feature>
<keyword evidence="3" id="KW-1185">Reference proteome</keyword>
<dbReference type="Proteomes" id="UP000038009">
    <property type="component" value="Unassembled WGS sequence"/>
</dbReference>
<reference evidence="2 3" key="1">
    <citation type="journal article" date="2015" name="PLoS Pathog.">
        <title>Leptomonas seymouri: Adaptations to the Dixenous Life Cycle Analyzed by Genome Sequencing, Transcriptome Profiling and Co-infection with Leishmania donovani.</title>
        <authorList>
            <person name="Kraeva N."/>
            <person name="Butenko A."/>
            <person name="Hlavacova J."/>
            <person name="Kostygov A."/>
            <person name="Myskova J."/>
            <person name="Grybchuk D."/>
            <person name="Lestinova T."/>
            <person name="Votypka J."/>
            <person name="Volf P."/>
            <person name="Opperdoes F."/>
            <person name="Flegontov P."/>
            <person name="Lukes J."/>
            <person name="Yurchenko V."/>
        </authorList>
    </citation>
    <scope>NUCLEOTIDE SEQUENCE [LARGE SCALE GENOMIC DNA]</scope>
    <source>
        <strain evidence="2 3">ATCC 30220</strain>
    </source>
</reference>
<feature type="region of interest" description="Disordered" evidence="1">
    <location>
        <begin position="1535"/>
        <end position="1560"/>
    </location>
</feature>